<proteinExistence type="predicted"/>
<dbReference type="Proteomes" id="UP000076512">
    <property type="component" value="Unassembled WGS sequence"/>
</dbReference>
<sequence length="227" mass="24153">MLVLLGVALVVAGFALRLNPMLVVLVSGVVTALLGGLTPAAILDSIGKGFADSRSVTIWVVTLPVIGLLDRFGLQQQAGRLIGKLRVLTTGRLLSGYMLARQGTAALGLTGVFGQAHTVRPLIAPMARGAAERRFGELSDPALERIKAFSAGTDNIGLFFGEDIFIAVGSVLLITGYVNTTYHLQLDPLQLARWAIPTAVCAFVIHTARLLWLDRWLARSGRAAVAR</sequence>
<reference evidence="2 3" key="1">
    <citation type="submission" date="2016-04" db="EMBL/GenBank/DDBJ databases">
        <authorList>
            <person name="Evans L.H."/>
            <person name="Alamgir A."/>
            <person name="Owens N."/>
            <person name="Weber N.D."/>
            <person name="Virtaneva K."/>
            <person name="Barbian K."/>
            <person name="Babar A."/>
            <person name="Rosenke K."/>
        </authorList>
    </citation>
    <scope>NUCLEOTIDE SEQUENCE [LARGE SCALE GENOMIC DNA]</scope>
    <source>
        <strain evidence="2 3">IFM 0406</strain>
    </source>
</reference>
<gene>
    <name evidence="2" type="ORF">AWN90_05300</name>
</gene>
<comment type="caution">
    <text evidence="2">The sequence shown here is derived from an EMBL/GenBank/DDBJ whole genome shotgun (WGS) entry which is preliminary data.</text>
</comment>
<name>A0A164J3K2_9NOCA</name>
<evidence type="ECO:0000313" key="2">
    <source>
        <dbReference type="EMBL" id="KZM70011.1"/>
    </source>
</evidence>
<feature type="transmembrane region" description="Helical" evidence="1">
    <location>
        <begin position="191"/>
        <end position="212"/>
    </location>
</feature>
<keyword evidence="1" id="KW-0812">Transmembrane</keyword>
<keyword evidence="3" id="KW-1185">Reference proteome</keyword>
<organism evidence="2 3">
    <name type="scientific">Nocardia terpenica</name>
    <dbReference type="NCBI Taxonomy" id="455432"/>
    <lineage>
        <taxon>Bacteria</taxon>
        <taxon>Bacillati</taxon>
        <taxon>Actinomycetota</taxon>
        <taxon>Actinomycetes</taxon>
        <taxon>Mycobacteriales</taxon>
        <taxon>Nocardiaceae</taxon>
        <taxon>Nocardia</taxon>
    </lineage>
</organism>
<dbReference type="EMBL" id="LWGR01000016">
    <property type="protein sequence ID" value="KZM70011.1"/>
    <property type="molecule type" value="Genomic_DNA"/>
</dbReference>
<accession>A0A164J3K2</accession>
<dbReference type="InterPro" id="IPR010374">
    <property type="entry name" value="DUF969"/>
</dbReference>
<keyword evidence="1" id="KW-0472">Membrane</keyword>
<evidence type="ECO:0000313" key="3">
    <source>
        <dbReference type="Proteomes" id="UP000076512"/>
    </source>
</evidence>
<feature type="transmembrane region" description="Helical" evidence="1">
    <location>
        <begin position="56"/>
        <end position="74"/>
    </location>
</feature>
<feature type="transmembrane region" description="Helical" evidence="1">
    <location>
        <begin position="156"/>
        <end position="179"/>
    </location>
</feature>
<dbReference type="OrthoDB" id="80065at2"/>
<dbReference type="RefSeq" id="WP_067578202.1">
    <property type="nucleotide sequence ID" value="NZ_JABMCZ010000003.1"/>
</dbReference>
<evidence type="ECO:0000256" key="1">
    <source>
        <dbReference type="SAM" id="Phobius"/>
    </source>
</evidence>
<keyword evidence="1" id="KW-1133">Transmembrane helix</keyword>
<dbReference type="AlphaFoldDB" id="A0A164J3K2"/>
<dbReference type="Pfam" id="PF06149">
    <property type="entry name" value="DUF969"/>
    <property type="match status" value="1"/>
</dbReference>
<protein>
    <recommendedName>
        <fullName evidence="4">DUF969 family protein</fullName>
    </recommendedName>
</protein>
<evidence type="ECO:0008006" key="4">
    <source>
        <dbReference type="Google" id="ProtNLM"/>
    </source>
</evidence>
<dbReference type="STRING" id="455432.AWN90_05300"/>